<evidence type="ECO:0000313" key="12">
    <source>
        <dbReference type="EMBL" id="KAL2917002.1"/>
    </source>
</evidence>
<feature type="domain" description="ABC transporter" evidence="11">
    <location>
        <begin position="730"/>
        <end position="965"/>
    </location>
</feature>
<feature type="transmembrane region" description="Helical" evidence="10">
    <location>
        <begin position="629"/>
        <end position="651"/>
    </location>
</feature>
<evidence type="ECO:0000256" key="9">
    <source>
        <dbReference type="ARBA" id="ARBA00023136"/>
    </source>
</evidence>
<keyword evidence="13" id="KW-1185">Reference proteome</keyword>
<evidence type="ECO:0000259" key="11">
    <source>
        <dbReference type="PROSITE" id="PS50893"/>
    </source>
</evidence>
<dbReference type="InterPro" id="IPR003593">
    <property type="entry name" value="AAA+_ATPase"/>
</dbReference>
<dbReference type="PROSITE" id="PS50893">
    <property type="entry name" value="ABC_TRANSPORTER_2"/>
    <property type="match status" value="1"/>
</dbReference>
<keyword evidence="4 10" id="KW-0812">Transmembrane</keyword>
<keyword evidence="3" id="KW-0813">Transport</keyword>
<evidence type="ECO:0000256" key="3">
    <source>
        <dbReference type="ARBA" id="ARBA00022448"/>
    </source>
</evidence>
<evidence type="ECO:0000256" key="6">
    <source>
        <dbReference type="ARBA" id="ARBA00022741"/>
    </source>
</evidence>
<keyword evidence="5" id="KW-0677">Repeat</keyword>
<dbReference type="PANTHER" id="PTHR19229:SF36">
    <property type="entry name" value="ATP-BINDING CASSETTE SUB-FAMILY A MEMBER 2"/>
    <property type="match status" value="1"/>
</dbReference>
<proteinExistence type="inferred from homology"/>
<dbReference type="Pfam" id="PF12698">
    <property type="entry name" value="ABC2_membrane_3"/>
    <property type="match status" value="1"/>
</dbReference>
<feature type="transmembrane region" description="Helical" evidence="10">
    <location>
        <begin position="587"/>
        <end position="608"/>
    </location>
</feature>
<dbReference type="PANTHER" id="PTHR19229">
    <property type="entry name" value="ATP-BINDING CASSETTE TRANSPORTER SUBFAMILY A ABCA"/>
    <property type="match status" value="1"/>
</dbReference>
<evidence type="ECO:0000256" key="7">
    <source>
        <dbReference type="ARBA" id="ARBA00022840"/>
    </source>
</evidence>
<feature type="transmembrane region" description="Helical" evidence="10">
    <location>
        <begin position="528"/>
        <end position="552"/>
    </location>
</feature>
<dbReference type="SUPFAM" id="SSF52540">
    <property type="entry name" value="P-loop containing nucleoside triphosphate hydrolases"/>
    <property type="match status" value="1"/>
</dbReference>
<feature type="transmembrane region" description="Helical" evidence="10">
    <location>
        <begin position="491"/>
        <end position="516"/>
    </location>
</feature>
<comment type="subcellular location">
    <subcellularLocation>
        <location evidence="1">Membrane</location>
        <topology evidence="1">Multi-pass membrane protein</topology>
    </subcellularLocation>
</comment>
<dbReference type="CDD" id="cd03263">
    <property type="entry name" value="ABC_subfamily_A"/>
    <property type="match status" value="1"/>
</dbReference>
<dbReference type="EMBL" id="JADGIZ020000013">
    <property type="protein sequence ID" value="KAL2917002.1"/>
    <property type="molecule type" value="Genomic_DNA"/>
</dbReference>
<evidence type="ECO:0000256" key="10">
    <source>
        <dbReference type="SAM" id="Phobius"/>
    </source>
</evidence>
<comment type="similarity">
    <text evidence="2">Belongs to the ABC transporter superfamily. ABCA family.</text>
</comment>
<dbReference type="Gene3D" id="3.40.50.300">
    <property type="entry name" value="P-loop containing nucleotide triphosphate hydrolases"/>
    <property type="match status" value="1"/>
</dbReference>
<keyword evidence="7" id="KW-0067">ATP-binding</keyword>
<evidence type="ECO:0000256" key="5">
    <source>
        <dbReference type="ARBA" id="ARBA00022737"/>
    </source>
</evidence>
<dbReference type="InterPro" id="IPR013525">
    <property type="entry name" value="ABC2_TM"/>
</dbReference>
<dbReference type="InterPro" id="IPR017871">
    <property type="entry name" value="ABC_transporter-like_CS"/>
</dbReference>
<dbReference type="InterPro" id="IPR003439">
    <property type="entry name" value="ABC_transporter-like_ATP-bd"/>
</dbReference>
<dbReference type="PROSITE" id="PS00211">
    <property type="entry name" value="ABC_TRANSPORTER_1"/>
    <property type="match status" value="1"/>
</dbReference>
<organism evidence="12 13">
    <name type="scientific">Polyrhizophydium stewartii</name>
    <dbReference type="NCBI Taxonomy" id="2732419"/>
    <lineage>
        <taxon>Eukaryota</taxon>
        <taxon>Fungi</taxon>
        <taxon>Fungi incertae sedis</taxon>
        <taxon>Chytridiomycota</taxon>
        <taxon>Chytridiomycota incertae sedis</taxon>
        <taxon>Chytridiomycetes</taxon>
        <taxon>Rhizophydiales</taxon>
        <taxon>Rhizophydiales incertae sedis</taxon>
        <taxon>Polyrhizophydium</taxon>
    </lineage>
</organism>
<reference evidence="12 13" key="1">
    <citation type="submission" date="2023-09" db="EMBL/GenBank/DDBJ databases">
        <title>Pangenome analysis of Batrachochytrium dendrobatidis and related Chytrids.</title>
        <authorList>
            <person name="Yacoub M.N."/>
            <person name="Stajich J.E."/>
            <person name="James T.Y."/>
        </authorList>
    </citation>
    <scope>NUCLEOTIDE SEQUENCE [LARGE SCALE GENOMIC DNA]</scope>
    <source>
        <strain evidence="12 13">JEL0888</strain>
    </source>
</reference>
<dbReference type="SMART" id="SM00382">
    <property type="entry name" value="AAA"/>
    <property type="match status" value="1"/>
</dbReference>
<dbReference type="Pfam" id="PF00005">
    <property type="entry name" value="ABC_tran"/>
    <property type="match status" value="1"/>
</dbReference>
<comment type="caution">
    <text evidence="12">The sequence shown here is derived from an EMBL/GenBank/DDBJ whole genome shotgun (WGS) entry which is preliminary data.</text>
</comment>
<evidence type="ECO:0000256" key="8">
    <source>
        <dbReference type="ARBA" id="ARBA00022989"/>
    </source>
</evidence>
<evidence type="ECO:0000256" key="4">
    <source>
        <dbReference type="ARBA" id="ARBA00022692"/>
    </source>
</evidence>
<evidence type="ECO:0000313" key="13">
    <source>
        <dbReference type="Proteomes" id="UP001527925"/>
    </source>
</evidence>
<feature type="transmembrane region" description="Helical" evidence="10">
    <location>
        <begin position="445"/>
        <end position="470"/>
    </location>
</feature>
<protein>
    <recommendedName>
        <fullName evidence="11">ABC transporter domain-containing protein</fullName>
    </recommendedName>
</protein>
<dbReference type="InterPro" id="IPR026082">
    <property type="entry name" value="ABCA"/>
</dbReference>
<keyword evidence="8 10" id="KW-1133">Transmembrane helix</keyword>
<feature type="transmembrane region" description="Helical" evidence="10">
    <location>
        <begin position="44"/>
        <end position="73"/>
    </location>
</feature>
<evidence type="ECO:0000256" key="1">
    <source>
        <dbReference type="ARBA" id="ARBA00004141"/>
    </source>
</evidence>
<feature type="transmembrane region" description="Helical" evidence="10">
    <location>
        <begin position="559"/>
        <end position="581"/>
    </location>
</feature>
<accession>A0ABR4NBU7</accession>
<name>A0ABR4NBU7_9FUNG</name>
<keyword evidence="9 10" id="KW-0472">Membrane</keyword>
<evidence type="ECO:0000256" key="2">
    <source>
        <dbReference type="ARBA" id="ARBA00008869"/>
    </source>
</evidence>
<keyword evidence="6" id="KW-0547">Nucleotide-binding</keyword>
<sequence>MPTILAQQSDATMNGGEFVQFHIGRSRQTTALARKAFSYQKRQLFTNICCIALCPLLMVVISATLGDVIIGLINRSTRSSDFLECSNVNATDANGIPFWPPDDPRLPSSDASGFPGATESILYNANFANIVSLKSTGPPGAAVLGFKHPCTFWYGENYPQKQGSVYEPVSGVSGNLARDATFLSEPISGWFQTLVKLLSTKVDSSDTVNYKQLFFTQTIFQNAQKRSWVIYGVDPSVNPNLIGTKTQQRDLNVTEFLAAPSGPAFVSPQNATTGLFGTIPTRFYLDISSLSANASINMTSVPWFNPVGGDDNAIDDQIGSIINTAILEIAKVDKSGLLKNDRALQNAALLKISKVLNILPHGGLYINKIDHANKKYSFNMHFGTDIRLSGGSNFPQPGDRQLLQLTQLTNAILRNSDVAKLGGASITQGLRILPQVRNSKIRFEFGGLIGSILYPFGVSFLLPIFVIMLVQEKETRILIMMKMNGLKPWAYYASQYITLYILFAVSSIIFLAIGYLRKLTLFTLTDTGVLLLLFFIWGHNQIALSFFFTALFNRSRTALVMVFLLVLCSVIISLALDSIFIDGRDLSPWFFIWPPFAFYRALGNLNRASYFLDQRPFRRSDLIPGNETFTAMMFLIAEIPIYLGVAAYLSAVLPSEFGVRLPWHFPITAPLKALQRSSRTKANGGVDPKSEANLAMAAAVNVDETKFEDADVKAERARVDNGEFDAGSPLVVRHMRKVYAGRGGAGPKLAVKDVTFAVEEGIVFGLLGPNGAGKTTLISILTGLYEASTGTGTLAGFDVTTDTAEVYKRIGICPQFDILWDDLTVSEHLYFYARLKGISPSEEREAVRIAMANVALTGYENRLSKGLSGGEKRRLSIAIALLGSPKVVFLDEPTTGLDPEVRRLIWNIVNNSKQGKTIVLTTHSMEEAEALCQRIGIMAKGTLRCLANPIRLKQVYGTGFRIYFNSLEDDTPRASAFVESLLPAGWKKVDAFATNVSYEFPAVAGSLSMLFKQIEQHKVENGILDWGVGQTTLEDVFISLISESDADAEAD</sequence>
<gene>
    <name evidence="12" type="ORF">HK105_203434</name>
</gene>
<dbReference type="InterPro" id="IPR027417">
    <property type="entry name" value="P-loop_NTPase"/>
</dbReference>
<dbReference type="Proteomes" id="UP001527925">
    <property type="component" value="Unassembled WGS sequence"/>
</dbReference>